<name>A0A1G6BNY2_9HYPH</name>
<evidence type="ECO:0000313" key="3">
    <source>
        <dbReference type="EMBL" id="SDB22268.1"/>
    </source>
</evidence>
<dbReference type="GO" id="GO:0006002">
    <property type="term" value="P:fructose 6-phosphate metabolic process"/>
    <property type="evidence" value="ECO:0007669"/>
    <property type="project" value="TreeGrafter"/>
</dbReference>
<dbReference type="PIRSF" id="PIRSF009290">
    <property type="entry name" value="FrlB"/>
    <property type="match status" value="1"/>
</dbReference>
<dbReference type="GO" id="GO:0006047">
    <property type="term" value="P:UDP-N-acetylglucosamine metabolic process"/>
    <property type="evidence" value="ECO:0007669"/>
    <property type="project" value="TreeGrafter"/>
</dbReference>
<dbReference type="GO" id="GO:0004360">
    <property type="term" value="F:glutamine-fructose-6-phosphate transaminase (isomerizing) activity"/>
    <property type="evidence" value="ECO:0007669"/>
    <property type="project" value="TreeGrafter"/>
</dbReference>
<feature type="domain" description="SIS" evidence="2">
    <location>
        <begin position="27"/>
        <end position="162"/>
    </location>
</feature>
<keyword evidence="1" id="KW-0808">Transferase</keyword>
<dbReference type="GO" id="GO:0006487">
    <property type="term" value="P:protein N-linked glycosylation"/>
    <property type="evidence" value="ECO:0007669"/>
    <property type="project" value="TreeGrafter"/>
</dbReference>
<dbReference type="InterPro" id="IPR035488">
    <property type="entry name" value="FrlB_SIS"/>
</dbReference>
<dbReference type="CDD" id="cd05710">
    <property type="entry name" value="SIS_1"/>
    <property type="match status" value="1"/>
</dbReference>
<dbReference type="AlphaFoldDB" id="A0A1G6BNY2"/>
<proteinExistence type="predicted"/>
<dbReference type="RefSeq" id="WP_090875953.1">
    <property type="nucleotide sequence ID" value="NZ_FMXQ01000003.1"/>
</dbReference>
<dbReference type="GO" id="GO:0097367">
    <property type="term" value="F:carbohydrate derivative binding"/>
    <property type="evidence" value="ECO:0007669"/>
    <property type="project" value="InterPro"/>
</dbReference>
<dbReference type="InterPro" id="IPR024713">
    <property type="entry name" value="Fructosamine_deglycase_FrlB"/>
</dbReference>
<dbReference type="OrthoDB" id="9782098at2"/>
<dbReference type="Pfam" id="PF01380">
    <property type="entry name" value="SIS"/>
    <property type="match status" value="1"/>
</dbReference>
<evidence type="ECO:0000313" key="4">
    <source>
        <dbReference type="Proteomes" id="UP000199071"/>
    </source>
</evidence>
<dbReference type="GO" id="GO:0016853">
    <property type="term" value="F:isomerase activity"/>
    <property type="evidence" value="ECO:0007669"/>
    <property type="project" value="UniProtKB-KW"/>
</dbReference>
<dbReference type="Proteomes" id="UP000199071">
    <property type="component" value="Unassembled WGS sequence"/>
</dbReference>
<dbReference type="InterPro" id="IPR046348">
    <property type="entry name" value="SIS_dom_sf"/>
</dbReference>
<protein>
    <submittedName>
        <fullName evidence="3">Fructoselysine-6-P-deglycase FrlB with duplicated sugar isomerase (SIS) domain</fullName>
    </submittedName>
</protein>
<organism evidence="3 4">
    <name type="scientific">Bauldia litoralis</name>
    <dbReference type="NCBI Taxonomy" id="665467"/>
    <lineage>
        <taxon>Bacteria</taxon>
        <taxon>Pseudomonadati</taxon>
        <taxon>Pseudomonadota</taxon>
        <taxon>Alphaproteobacteria</taxon>
        <taxon>Hyphomicrobiales</taxon>
        <taxon>Kaistiaceae</taxon>
        <taxon>Bauldia</taxon>
    </lineage>
</organism>
<dbReference type="PANTHER" id="PTHR10937:SF14">
    <property type="entry name" value="FRUCTOSELYSINE 6-PHOSPHATE DEGLYCASE"/>
    <property type="match status" value="1"/>
</dbReference>
<dbReference type="InterPro" id="IPR001347">
    <property type="entry name" value="SIS_dom"/>
</dbReference>
<evidence type="ECO:0000259" key="2">
    <source>
        <dbReference type="PROSITE" id="PS51464"/>
    </source>
</evidence>
<sequence length="337" mass="36557">MLDFDIPRFIGIQAGAVALADRLDATIGGLLDSGARNIFFLGAGGAAILMQPAVHLLRTKSTFPVFHENAAELIAGGSRHLGPGSIVVIPSLSGTTKESIETLAYCKERGATVLTLVGHAATPLGEGGDHVFVNFAEDDTSSESFYIQSLAIALSIMARRGESSAFTAFVDEAKRLPEALVAVKQGFEAEAEAFAERIRNEPYHIITAAGSAWPQAFYYGMCILEEMQWIRTRPVHASDFFHGTLELLEPGVSLIVLKGEDEYRPLADRVEAFAGEHTDKLTVFDTASVDLPGIGPEVRALISPVVLATMLERVSTHLAAKRDHPLTTRRYYRRIAY</sequence>
<keyword evidence="4" id="KW-1185">Reference proteome</keyword>
<dbReference type="Gene3D" id="3.40.50.10490">
    <property type="entry name" value="Glucose-6-phosphate isomerase like protein, domain 1"/>
    <property type="match status" value="2"/>
</dbReference>
<keyword evidence="1" id="KW-0032">Aminotransferase</keyword>
<keyword evidence="3" id="KW-0413">Isomerase</keyword>
<gene>
    <name evidence="3" type="ORF">SAMN02982931_01669</name>
</gene>
<dbReference type="PANTHER" id="PTHR10937">
    <property type="entry name" value="GLUCOSAMINE--FRUCTOSE-6-PHOSPHATE AMINOTRANSFERASE, ISOMERIZING"/>
    <property type="match status" value="1"/>
</dbReference>
<evidence type="ECO:0000256" key="1">
    <source>
        <dbReference type="ARBA" id="ARBA00022576"/>
    </source>
</evidence>
<dbReference type="STRING" id="665467.SAMN02982931_01669"/>
<dbReference type="PROSITE" id="PS51464">
    <property type="entry name" value="SIS"/>
    <property type="match status" value="1"/>
</dbReference>
<reference evidence="3 4" key="1">
    <citation type="submission" date="2016-10" db="EMBL/GenBank/DDBJ databases">
        <authorList>
            <person name="de Groot N.N."/>
        </authorList>
    </citation>
    <scope>NUCLEOTIDE SEQUENCE [LARGE SCALE GENOMIC DNA]</scope>
    <source>
        <strain evidence="3 4">ATCC 35022</strain>
    </source>
</reference>
<dbReference type="SUPFAM" id="SSF53697">
    <property type="entry name" value="SIS domain"/>
    <property type="match status" value="1"/>
</dbReference>
<dbReference type="EMBL" id="FMXQ01000003">
    <property type="protein sequence ID" value="SDB22268.1"/>
    <property type="molecule type" value="Genomic_DNA"/>
</dbReference>
<accession>A0A1G6BNY2</accession>